<dbReference type="RefSeq" id="XP_068357794.1">
    <property type="nucleotide sequence ID" value="XM_068505779.1"/>
</dbReference>
<evidence type="ECO:0000313" key="2">
    <source>
        <dbReference type="Proteomes" id="UP000179807"/>
    </source>
</evidence>
<dbReference type="EMBL" id="MLAK01000785">
    <property type="protein sequence ID" value="OHT04658.1"/>
    <property type="molecule type" value="Genomic_DNA"/>
</dbReference>
<dbReference type="OrthoDB" id="10655610at2759"/>
<dbReference type="GeneID" id="94840483"/>
<evidence type="ECO:0008006" key="3">
    <source>
        <dbReference type="Google" id="ProtNLM"/>
    </source>
</evidence>
<sequence length="452" mass="53445">MLNNFVVSDTFDFPTFEHNCLPYFAEIDSSSKDAQLFRSVMYQDIKVLKDLLSDLKNKEFPDHMFTFRMPKGPATNEITKYCFRKLERMEKKVQAYNILYYENAQKITKQMIDYYQKAIQKNKILSCKVNEYKRFIFDTFPTLESFDLLTKLKHISDLDSYAKKLNVYRFEPINDDEILQSLKQAGNMLQNDYLPLGKFDDDFLNFCYWNKKIRMFDNYVQKVVDETKNKNGRIDYSLTKELNEMFLNKFTLTQKEETALKAAIVRVFFDRLYIKYPKYIEEQENYETFLQHCKELRDLTPAQLQINRTMITPEMTNTPFSQIIEKTPYLIASVKSLKRIEYFTNTIDMCSAVFKALRGIHCFVNQNQHKSNPKNNTETSSKLDMSFDDCFSIFMPLFAYDPPSNSVAVSNLMYNVVKLNIPSHFEFAQLIYTSIVSFIQDINLDEFLSKTV</sequence>
<name>A0A1J4K127_9EUKA</name>
<dbReference type="VEuPathDB" id="TrichDB:TRFO_27807"/>
<evidence type="ECO:0000313" key="1">
    <source>
        <dbReference type="EMBL" id="OHT04658.1"/>
    </source>
</evidence>
<protein>
    <recommendedName>
        <fullName evidence="3">VPS9 domain-containing protein</fullName>
    </recommendedName>
</protein>
<dbReference type="Proteomes" id="UP000179807">
    <property type="component" value="Unassembled WGS sequence"/>
</dbReference>
<gene>
    <name evidence="1" type="ORF">TRFO_27807</name>
</gene>
<comment type="caution">
    <text evidence="1">The sequence shown here is derived from an EMBL/GenBank/DDBJ whole genome shotgun (WGS) entry which is preliminary data.</text>
</comment>
<proteinExistence type="predicted"/>
<organism evidence="1 2">
    <name type="scientific">Tritrichomonas foetus</name>
    <dbReference type="NCBI Taxonomy" id="1144522"/>
    <lineage>
        <taxon>Eukaryota</taxon>
        <taxon>Metamonada</taxon>
        <taxon>Parabasalia</taxon>
        <taxon>Tritrichomonadida</taxon>
        <taxon>Tritrichomonadidae</taxon>
        <taxon>Tritrichomonas</taxon>
    </lineage>
</organism>
<dbReference type="AlphaFoldDB" id="A0A1J4K127"/>
<reference evidence="1" key="1">
    <citation type="submission" date="2016-10" db="EMBL/GenBank/DDBJ databases">
        <authorList>
            <person name="Benchimol M."/>
            <person name="Almeida L.G."/>
            <person name="Vasconcelos A.T."/>
            <person name="Perreira-Neves A."/>
            <person name="Rosa I.A."/>
            <person name="Tasca T."/>
            <person name="Bogo M.R."/>
            <person name="de Souza W."/>
        </authorList>
    </citation>
    <scope>NUCLEOTIDE SEQUENCE [LARGE SCALE GENOMIC DNA]</scope>
    <source>
        <strain evidence="1">K</strain>
    </source>
</reference>
<keyword evidence="2" id="KW-1185">Reference proteome</keyword>
<accession>A0A1J4K127</accession>